<dbReference type="AlphaFoldDB" id="W1PAQ1"/>
<dbReference type="InterPro" id="IPR011333">
    <property type="entry name" value="SKP1/BTB/POZ_sf"/>
</dbReference>
<sequence>MQRCAEPFDSSLHTLNGMKISREFLIASFYLLSDTLPASSNTLEDSVKLTEVLKHFLSWSNKEHSEVNLITLFEQFHKASEGTATTTSAGATGDQAMYSLPNWEWGSSDSDQGIRIWGLGQLRALSLVFNKVKRTLDLVNDQLVKVKESNDGSNERLGFLEELKFGIENGTHADIALKPQDGPAALAHKAVLSSRSPIFKAMLEIDECKAVPKETISIPADNFSIHFLQKQCVHQIVQTLDSSNALKVLELSEKCSNVTLKEIALKTIVMYQDEIFFSEKHVKFAHSNTQLSVAITRARIQGS</sequence>
<keyword evidence="5" id="KW-1185">Reference proteome</keyword>
<dbReference type="PROSITE" id="PS50097">
    <property type="entry name" value="BTB"/>
    <property type="match status" value="1"/>
</dbReference>
<name>W1PAQ1_AMBTC</name>
<dbReference type="PANTHER" id="PTHR47274:SF1">
    <property type="entry name" value="BTB_POZ DOMAIN CONTAINING PROTEIN, EXPRESSED"/>
    <property type="match status" value="1"/>
</dbReference>
<evidence type="ECO:0000313" key="4">
    <source>
        <dbReference type="EMBL" id="ERN04105.1"/>
    </source>
</evidence>
<evidence type="ECO:0000256" key="2">
    <source>
        <dbReference type="ARBA" id="ARBA00004906"/>
    </source>
</evidence>
<reference evidence="5" key="1">
    <citation type="journal article" date="2013" name="Science">
        <title>The Amborella genome and the evolution of flowering plants.</title>
        <authorList>
            <consortium name="Amborella Genome Project"/>
        </authorList>
    </citation>
    <scope>NUCLEOTIDE SEQUENCE [LARGE SCALE GENOMIC DNA]</scope>
</reference>
<organism evidence="4 5">
    <name type="scientific">Amborella trichopoda</name>
    <dbReference type="NCBI Taxonomy" id="13333"/>
    <lineage>
        <taxon>Eukaryota</taxon>
        <taxon>Viridiplantae</taxon>
        <taxon>Streptophyta</taxon>
        <taxon>Embryophyta</taxon>
        <taxon>Tracheophyta</taxon>
        <taxon>Spermatophyta</taxon>
        <taxon>Magnoliopsida</taxon>
        <taxon>Amborellales</taxon>
        <taxon>Amborellaceae</taxon>
        <taxon>Amborella</taxon>
    </lineage>
</organism>
<dbReference type="InterPro" id="IPR044784">
    <property type="entry name" value="At1g01640-like"/>
</dbReference>
<dbReference type="eggNOG" id="KOG1987">
    <property type="taxonomic scope" value="Eukaryota"/>
</dbReference>
<dbReference type="PANTHER" id="PTHR47274">
    <property type="entry name" value="BTB/POZ DOMAIN CONTAINING PROTEIN, EXPRESSED-RELATED"/>
    <property type="match status" value="1"/>
</dbReference>
<feature type="domain" description="BTB" evidence="3">
    <location>
        <begin position="173"/>
        <end position="204"/>
    </location>
</feature>
<comment type="pathway">
    <text evidence="2">Protein modification; protein ubiquitination.</text>
</comment>
<comment type="function">
    <text evidence="1">May act as a substrate-specific adapter of an E3 ubiquitin-protein ligase complex (CUL3-RBX1-BTB) which mediates the ubiquitination and subsequent proteasomal degradation of target proteins.</text>
</comment>
<dbReference type="Proteomes" id="UP000017836">
    <property type="component" value="Unassembled WGS sequence"/>
</dbReference>
<evidence type="ECO:0000259" key="3">
    <source>
        <dbReference type="PROSITE" id="PS50097"/>
    </source>
</evidence>
<dbReference type="Gene3D" id="3.30.710.10">
    <property type="entry name" value="Potassium Channel Kv1.1, Chain A"/>
    <property type="match status" value="2"/>
</dbReference>
<accession>W1PAQ1</accession>
<dbReference type="Gramene" id="ERN04105">
    <property type="protein sequence ID" value="ERN04105"/>
    <property type="gene ID" value="AMTR_s00077p00026550"/>
</dbReference>
<dbReference type="SUPFAM" id="SSF54695">
    <property type="entry name" value="POZ domain"/>
    <property type="match status" value="1"/>
</dbReference>
<gene>
    <name evidence="4" type="ORF">AMTR_s00077p00026550</name>
</gene>
<evidence type="ECO:0000256" key="1">
    <source>
        <dbReference type="ARBA" id="ARBA00002668"/>
    </source>
</evidence>
<dbReference type="Pfam" id="PF00651">
    <property type="entry name" value="BTB"/>
    <property type="match status" value="1"/>
</dbReference>
<dbReference type="InterPro" id="IPR000210">
    <property type="entry name" value="BTB/POZ_dom"/>
</dbReference>
<proteinExistence type="predicted"/>
<evidence type="ECO:0000313" key="5">
    <source>
        <dbReference type="Proteomes" id="UP000017836"/>
    </source>
</evidence>
<dbReference type="STRING" id="13333.W1PAQ1"/>
<dbReference type="HOGENOM" id="CLU_919331_0_0_1"/>
<dbReference type="EMBL" id="KI394293">
    <property type="protein sequence ID" value="ERN04105.1"/>
    <property type="molecule type" value="Genomic_DNA"/>
</dbReference>
<dbReference type="CDD" id="cd18186">
    <property type="entry name" value="BTB_POZ_ZBTB_KLHL-like"/>
    <property type="match status" value="1"/>
</dbReference>
<protein>
    <recommendedName>
        <fullName evidence="3">BTB domain-containing protein</fullName>
    </recommendedName>
</protein>